<comment type="caution">
    <text evidence="2">The sequence shown here is derived from an EMBL/GenBank/DDBJ whole genome shotgun (WGS) entry which is preliminary data.</text>
</comment>
<protein>
    <recommendedName>
        <fullName evidence="1">GEVED domain-containing protein</fullName>
    </recommendedName>
</protein>
<proteinExistence type="predicted"/>
<evidence type="ECO:0000313" key="2">
    <source>
        <dbReference type="EMBL" id="CAF4266292.1"/>
    </source>
</evidence>
<dbReference type="InterPro" id="IPR045474">
    <property type="entry name" value="GEVED"/>
</dbReference>
<gene>
    <name evidence="2" type="ORF">JBS370_LOCUS39258</name>
</gene>
<feature type="non-terminal residue" evidence="2">
    <location>
        <position position="1"/>
    </location>
</feature>
<accession>A0A820FRS2</accession>
<sequence length="102" mass="12053">YEFETNCRNARYLGVWIDFNNDGTFDDNTERIVPNNWHRDDPRTTRNDISFTVPQIDGRCNVGGQHRMRVVLVQDERYRQPCQNTGYGEVRDYTVQIIQKPG</sequence>
<evidence type="ECO:0000259" key="1">
    <source>
        <dbReference type="Pfam" id="PF20009"/>
    </source>
</evidence>
<dbReference type="EMBL" id="CAJOBD010026065">
    <property type="protein sequence ID" value="CAF4266292.1"/>
    <property type="molecule type" value="Genomic_DNA"/>
</dbReference>
<reference evidence="2" key="1">
    <citation type="submission" date="2021-02" db="EMBL/GenBank/DDBJ databases">
        <authorList>
            <person name="Nowell W R."/>
        </authorList>
    </citation>
    <scope>NUCLEOTIDE SEQUENCE</scope>
</reference>
<evidence type="ECO:0000313" key="3">
    <source>
        <dbReference type="Proteomes" id="UP000663836"/>
    </source>
</evidence>
<organism evidence="2 3">
    <name type="scientific">Rotaria sordida</name>
    <dbReference type="NCBI Taxonomy" id="392033"/>
    <lineage>
        <taxon>Eukaryota</taxon>
        <taxon>Metazoa</taxon>
        <taxon>Spiralia</taxon>
        <taxon>Gnathifera</taxon>
        <taxon>Rotifera</taxon>
        <taxon>Eurotatoria</taxon>
        <taxon>Bdelloidea</taxon>
        <taxon>Philodinida</taxon>
        <taxon>Philodinidae</taxon>
        <taxon>Rotaria</taxon>
    </lineage>
</organism>
<dbReference type="Pfam" id="PF20009">
    <property type="entry name" value="GEVED"/>
    <property type="match status" value="1"/>
</dbReference>
<feature type="non-terminal residue" evidence="2">
    <location>
        <position position="102"/>
    </location>
</feature>
<feature type="domain" description="GEVED" evidence="1">
    <location>
        <begin position="12"/>
        <end position="96"/>
    </location>
</feature>
<dbReference type="AlphaFoldDB" id="A0A820FRS2"/>
<dbReference type="Proteomes" id="UP000663836">
    <property type="component" value="Unassembled WGS sequence"/>
</dbReference>
<name>A0A820FRS2_9BILA</name>